<dbReference type="GO" id="GO:0043565">
    <property type="term" value="F:sequence-specific DNA binding"/>
    <property type="evidence" value="ECO:0007669"/>
    <property type="project" value="InterPro"/>
</dbReference>
<dbReference type="PANTHER" id="PTHR31221">
    <property type="entry name" value="WRKY TRANSCRIPTION FACTOR PROTEIN 1-RELATED"/>
    <property type="match status" value="1"/>
</dbReference>
<dbReference type="GO" id="GO:0003700">
    <property type="term" value="F:DNA-binding transcription factor activity"/>
    <property type="evidence" value="ECO:0007669"/>
    <property type="project" value="InterPro"/>
</dbReference>
<dbReference type="Gramene" id="OE9A068267T1">
    <property type="protein sequence ID" value="OE9A068267C1"/>
    <property type="gene ID" value="OE9A068267"/>
</dbReference>
<feature type="region of interest" description="Disordered" evidence="10">
    <location>
        <begin position="1"/>
        <end position="25"/>
    </location>
</feature>
<dbReference type="EMBL" id="CACTIH010000245">
    <property type="protein sequence ID" value="CAA2957950.1"/>
    <property type="molecule type" value="Genomic_DNA"/>
</dbReference>
<dbReference type="Proteomes" id="UP000594638">
    <property type="component" value="Unassembled WGS sequence"/>
</dbReference>
<keyword evidence="5" id="KW-0805">Transcription regulation</keyword>
<evidence type="ECO:0000256" key="7">
    <source>
        <dbReference type="ARBA" id="ARBA00023163"/>
    </source>
</evidence>
<feature type="compositionally biased region" description="Basic and acidic residues" evidence="10">
    <location>
        <begin position="215"/>
        <end position="228"/>
    </location>
</feature>
<feature type="region of interest" description="Disordered" evidence="10">
    <location>
        <begin position="370"/>
        <end position="435"/>
    </location>
</feature>
<dbReference type="PROSITE" id="PS50811">
    <property type="entry name" value="WRKY"/>
    <property type="match status" value="2"/>
</dbReference>
<feature type="compositionally biased region" description="Polar residues" evidence="10">
    <location>
        <begin position="14"/>
        <end position="25"/>
    </location>
</feature>
<dbReference type="FunFam" id="2.20.25.80:FF:000003">
    <property type="entry name" value="WRKY transcription factor 57"/>
    <property type="match status" value="1"/>
</dbReference>
<feature type="domain" description="WRKY" evidence="11">
    <location>
        <begin position="445"/>
        <end position="510"/>
    </location>
</feature>
<dbReference type="Pfam" id="PF03106">
    <property type="entry name" value="WRKY"/>
    <property type="match status" value="2"/>
</dbReference>
<feature type="region of interest" description="Disordered" evidence="10">
    <location>
        <begin position="208"/>
        <end position="229"/>
    </location>
</feature>
<dbReference type="Gene3D" id="2.20.25.80">
    <property type="entry name" value="WRKY domain"/>
    <property type="match status" value="2"/>
</dbReference>
<protein>
    <submittedName>
        <fullName evidence="12">Probable WRKY transcription factor 2</fullName>
    </submittedName>
</protein>
<evidence type="ECO:0000256" key="8">
    <source>
        <dbReference type="ARBA" id="ARBA00023242"/>
    </source>
</evidence>
<dbReference type="InterPro" id="IPR044810">
    <property type="entry name" value="WRKY_plant"/>
</dbReference>
<dbReference type="FunFam" id="2.20.25.80:FF:000006">
    <property type="entry name" value="WRKY transcription factor"/>
    <property type="match status" value="1"/>
</dbReference>
<keyword evidence="3" id="KW-0677">Repeat</keyword>
<evidence type="ECO:0000256" key="5">
    <source>
        <dbReference type="ARBA" id="ARBA00023015"/>
    </source>
</evidence>
<name>A0A8S0PX58_OLEEU</name>
<evidence type="ECO:0000259" key="11">
    <source>
        <dbReference type="PROSITE" id="PS50811"/>
    </source>
</evidence>
<evidence type="ECO:0000313" key="13">
    <source>
        <dbReference type="Proteomes" id="UP000594638"/>
    </source>
</evidence>
<evidence type="ECO:0000256" key="3">
    <source>
        <dbReference type="ARBA" id="ARBA00022737"/>
    </source>
</evidence>
<comment type="caution">
    <text evidence="12">The sequence shown here is derived from an EMBL/GenBank/DDBJ whole genome shotgun (WGS) entry which is preliminary data.</text>
</comment>
<dbReference type="InterPro" id="IPR003657">
    <property type="entry name" value="WRKY_dom"/>
</dbReference>
<evidence type="ECO:0000256" key="4">
    <source>
        <dbReference type="ARBA" id="ARBA00022833"/>
    </source>
</evidence>
<evidence type="ECO:0000256" key="6">
    <source>
        <dbReference type="ARBA" id="ARBA00023125"/>
    </source>
</evidence>
<comment type="subcellular location">
    <subcellularLocation>
        <location evidence="1">Nucleus</location>
    </subcellularLocation>
</comment>
<dbReference type="GO" id="GO:0046872">
    <property type="term" value="F:metal ion binding"/>
    <property type="evidence" value="ECO:0007669"/>
    <property type="project" value="UniProtKB-KW"/>
</dbReference>
<reference evidence="12 13" key="1">
    <citation type="submission" date="2019-12" db="EMBL/GenBank/DDBJ databases">
        <authorList>
            <person name="Alioto T."/>
            <person name="Alioto T."/>
            <person name="Gomez Garrido J."/>
        </authorList>
    </citation>
    <scope>NUCLEOTIDE SEQUENCE [LARGE SCALE GENOMIC DNA]</scope>
</reference>
<dbReference type="InterPro" id="IPR036576">
    <property type="entry name" value="WRKY_dom_sf"/>
</dbReference>
<evidence type="ECO:0000256" key="10">
    <source>
        <dbReference type="SAM" id="MobiDB-lite"/>
    </source>
</evidence>
<comment type="similarity">
    <text evidence="9">Belongs to the WRKY group I family.</text>
</comment>
<evidence type="ECO:0000313" key="12">
    <source>
        <dbReference type="EMBL" id="CAA2957950.1"/>
    </source>
</evidence>
<dbReference type="AlphaFoldDB" id="A0A8S0PX58"/>
<gene>
    <name evidence="12" type="ORF">OLEA9_A068267</name>
</gene>
<sequence length="720" mass="79698">MAEIEGPFVKQDQFDSNPLLDNNQENKSLKLETNQEIYVGLIQGSNSNQLNEFSPSDWNSNKGSIAERRAAKCGFNAPEINASRFSSAATTGLVVPPMVRSPCFTIPPDISPAALLDSPVMLPNAQGQLSPTTGTFQFPPCNLESLSKFNFKSKAQNDLNLVSSRSSAGNKLLDAAKGDCSAEAAAKTEVSRNKFLDADCLSSQFNITNAEGDDKESGPRLNLEKDPKSAYFSKEVSRNSEDGYNWRKYGQKHVKGSEFPRSYFKCTNTNCPVKKKVERSHDGQITEIVYKSSHNHPKPQPFRRYDLQETSEGSGSCLRAEGRKAWRNIVPGCRDMRYGSDWRPDGLDRMSSTSLLRDFSYPPLLSEPMNLFETGGTPQFPSTFASQDGDIDKDEATLDSTSFDGDDDDNDEFEPKRRKKDSFPIETTISSRSTREPRVVVQIESDIDILDDGYRWRKYGQKVVKGNPNPRSYYKCTTPGCPVRKHIERAADNLKSVITTYEGKHNHEVPSSKTASLVISSVANLPPAVTNSNQSASSSLSQNSGISKAGMQVQDLPLYLERKPVFSNECTSSNFLGNFVSDMNFGASSIYQFASPPSHSVPYGTLLMSANDLVTYQSSNIYPMVSDYMPMPLPRNHLPGSGNIHLGNFHFGNHIVPNGVNIQSSIQRHPVRECYAKIQKPKEEQKDNDDNLYEACVSIPDHANATSSTGFSRAIENFPS</sequence>
<keyword evidence="7" id="KW-0804">Transcription</keyword>
<feature type="compositionally biased region" description="Polar residues" evidence="10">
    <location>
        <begin position="376"/>
        <end position="386"/>
    </location>
</feature>
<organism evidence="12 13">
    <name type="scientific">Olea europaea subsp. europaea</name>
    <dbReference type="NCBI Taxonomy" id="158383"/>
    <lineage>
        <taxon>Eukaryota</taxon>
        <taxon>Viridiplantae</taxon>
        <taxon>Streptophyta</taxon>
        <taxon>Embryophyta</taxon>
        <taxon>Tracheophyta</taxon>
        <taxon>Spermatophyta</taxon>
        <taxon>Magnoliopsida</taxon>
        <taxon>eudicotyledons</taxon>
        <taxon>Gunneridae</taxon>
        <taxon>Pentapetalae</taxon>
        <taxon>asterids</taxon>
        <taxon>lamiids</taxon>
        <taxon>Lamiales</taxon>
        <taxon>Oleaceae</taxon>
        <taxon>Oleeae</taxon>
        <taxon>Olea</taxon>
    </lineage>
</organism>
<dbReference type="OrthoDB" id="2021103at2759"/>
<keyword evidence="2" id="KW-0479">Metal-binding</keyword>
<keyword evidence="6" id="KW-0238">DNA-binding</keyword>
<evidence type="ECO:0000256" key="1">
    <source>
        <dbReference type="ARBA" id="ARBA00004123"/>
    </source>
</evidence>
<feature type="domain" description="WRKY" evidence="11">
    <location>
        <begin position="241"/>
        <end position="299"/>
    </location>
</feature>
<evidence type="ECO:0000256" key="9">
    <source>
        <dbReference type="ARBA" id="ARBA00061157"/>
    </source>
</evidence>
<dbReference type="SUPFAM" id="SSF118290">
    <property type="entry name" value="WRKY DNA-binding domain"/>
    <property type="match status" value="2"/>
</dbReference>
<keyword evidence="13" id="KW-1185">Reference proteome</keyword>
<evidence type="ECO:0000256" key="2">
    <source>
        <dbReference type="ARBA" id="ARBA00022723"/>
    </source>
</evidence>
<keyword evidence="4" id="KW-0862">Zinc</keyword>
<dbReference type="GO" id="GO:0005634">
    <property type="term" value="C:nucleus"/>
    <property type="evidence" value="ECO:0007669"/>
    <property type="project" value="UniProtKB-SubCell"/>
</dbReference>
<dbReference type="PANTHER" id="PTHR31221:SF1">
    <property type="entry name" value="WRKY TRANSCRIPTION FACTOR 33-RELATED"/>
    <property type="match status" value="1"/>
</dbReference>
<proteinExistence type="inferred from homology"/>
<dbReference type="SMART" id="SM00774">
    <property type="entry name" value="WRKY"/>
    <property type="match status" value="2"/>
</dbReference>
<accession>A0A8S0PX58</accession>
<keyword evidence="8" id="KW-0539">Nucleus</keyword>